<accession>A0A3B0SAA8</accession>
<dbReference type="EMBL" id="UOEI01000076">
    <property type="protein sequence ID" value="VAV92025.1"/>
    <property type="molecule type" value="Genomic_DNA"/>
</dbReference>
<reference evidence="3" key="1">
    <citation type="submission" date="2018-06" db="EMBL/GenBank/DDBJ databases">
        <authorList>
            <person name="Zhirakovskaya E."/>
        </authorList>
    </citation>
    <scope>NUCLEOTIDE SEQUENCE</scope>
</reference>
<feature type="region of interest" description="Disordered" evidence="1">
    <location>
        <begin position="232"/>
        <end position="265"/>
    </location>
</feature>
<dbReference type="InterPro" id="IPR008207">
    <property type="entry name" value="Sig_transdc_His_kin_Hpt_dom"/>
</dbReference>
<sequence length="371" mass="40147">MMDWQNDPELEKLFKDELDERAQSLIEGAQAMLDGKITLELAGRMLREGHTIKGTGRVMGYEGIARGGETCEIIWRWIQQGEIETSSMLARTLTLLAEAIPDALGGDAEPVSMAIDTVRALVTDEDKLRELPEPFGQDAEAVDEAHLNVAEDSGDAGESDAHDDEEAGEQPELAAETDEDVMEAAPVDDDLSEEPESVEEPIDLVEPEEVDPAIIAAIDAIEEEITDRRPIEDDTTLPDSRQAGPVAVVDDTPHEHGAVDDGDVADDDDEALVFEPGPDGRLPTPVITYEIVRSAFDDVDPVCVDGEPTVPEMLAEPPSLVVVEEERSILDPESIDSYDMGGLVGAVEAWAAEESVPVNAGRLFRMINDVA</sequence>
<dbReference type="Gene3D" id="1.20.120.160">
    <property type="entry name" value="HPT domain"/>
    <property type="match status" value="1"/>
</dbReference>
<feature type="non-terminal residue" evidence="3">
    <location>
        <position position="371"/>
    </location>
</feature>
<organism evidence="3">
    <name type="scientific">hydrothermal vent metagenome</name>
    <dbReference type="NCBI Taxonomy" id="652676"/>
    <lineage>
        <taxon>unclassified sequences</taxon>
        <taxon>metagenomes</taxon>
        <taxon>ecological metagenomes</taxon>
    </lineage>
</organism>
<dbReference type="SUPFAM" id="SSF47226">
    <property type="entry name" value="Histidine-containing phosphotransfer domain, HPT domain"/>
    <property type="match status" value="1"/>
</dbReference>
<dbReference type="PROSITE" id="PS50894">
    <property type="entry name" value="HPT"/>
    <property type="match status" value="1"/>
</dbReference>
<feature type="region of interest" description="Disordered" evidence="1">
    <location>
        <begin position="151"/>
        <end position="200"/>
    </location>
</feature>
<evidence type="ECO:0000313" key="3">
    <source>
        <dbReference type="EMBL" id="VAV92025.1"/>
    </source>
</evidence>
<gene>
    <name evidence="3" type="ORF">MNBD_ACTINO01-1002</name>
</gene>
<protein>
    <recommendedName>
        <fullName evidence="2">HPt domain-containing protein</fullName>
    </recommendedName>
</protein>
<feature type="compositionally biased region" description="Acidic residues" evidence="1">
    <location>
        <begin position="152"/>
        <end position="200"/>
    </location>
</feature>
<feature type="domain" description="HPt" evidence="2">
    <location>
        <begin position="10"/>
        <end position="103"/>
    </location>
</feature>
<name>A0A3B0SAA8_9ZZZZ</name>
<dbReference type="AlphaFoldDB" id="A0A3B0SAA8"/>
<evidence type="ECO:0000256" key="1">
    <source>
        <dbReference type="SAM" id="MobiDB-lite"/>
    </source>
</evidence>
<dbReference type="InterPro" id="IPR036641">
    <property type="entry name" value="HPT_dom_sf"/>
</dbReference>
<proteinExistence type="predicted"/>
<evidence type="ECO:0000259" key="2">
    <source>
        <dbReference type="PROSITE" id="PS50894"/>
    </source>
</evidence>
<dbReference type="GO" id="GO:0000160">
    <property type="term" value="P:phosphorelay signal transduction system"/>
    <property type="evidence" value="ECO:0007669"/>
    <property type="project" value="InterPro"/>
</dbReference>